<dbReference type="OrthoDB" id="9834142at2"/>
<keyword evidence="1" id="KW-0472">Membrane</keyword>
<dbReference type="EMBL" id="BDCO01000002">
    <property type="protein sequence ID" value="GAT33454.1"/>
    <property type="molecule type" value="Genomic_DNA"/>
</dbReference>
<dbReference type="AlphaFoldDB" id="A0A146G9A1"/>
<evidence type="ECO:0000313" key="2">
    <source>
        <dbReference type="EMBL" id="GAT33454.1"/>
    </source>
</evidence>
<reference evidence="3" key="1">
    <citation type="journal article" date="2017" name="Genome Announc.">
        <title>Draft Genome Sequence of Terrimicrobium sacchariphilum NM-5T, a Facultative Anaerobic Soil Bacterium of the Class Spartobacteria.</title>
        <authorList>
            <person name="Qiu Y.L."/>
            <person name="Tourlousse D.M."/>
            <person name="Matsuura N."/>
            <person name="Ohashi A."/>
            <person name="Sekiguchi Y."/>
        </authorList>
    </citation>
    <scope>NUCLEOTIDE SEQUENCE [LARGE SCALE GENOMIC DNA]</scope>
    <source>
        <strain evidence="3">NM-5</strain>
    </source>
</reference>
<keyword evidence="1" id="KW-0812">Transmembrane</keyword>
<dbReference type="Proteomes" id="UP000076023">
    <property type="component" value="Unassembled WGS sequence"/>
</dbReference>
<protein>
    <submittedName>
        <fullName evidence="2">Uncharacterized protein</fullName>
    </submittedName>
</protein>
<keyword evidence="1" id="KW-1133">Transmembrane helix</keyword>
<evidence type="ECO:0000313" key="3">
    <source>
        <dbReference type="Proteomes" id="UP000076023"/>
    </source>
</evidence>
<name>A0A146G9A1_TERSA</name>
<organism evidence="2 3">
    <name type="scientific">Terrimicrobium sacchariphilum</name>
    <dbReference type="NCBI Taxonomy" id="690879"/>
    <lineage>
        <taxon>Bacteria</taxon>
        <taxon>Pseudomonadati</taxon>
        <taxon>Verrucomicrobiota</taxon>
        <taxon>Terrimicrobiia</taxon>
        <taxon>Terrimicrobiales</taxon>
        <taxon>Terrimicrobiaceae</taxon>
        <taxon>Terrimicrobium</taxon>
    </lineage>
</organism>
<dbReference type="STRING" id="690879.TSACC_21871"/>
<proteinExistence type="predicted"/>
<gene>
    <name evidence="2" type="ORF">TSACC_21871</name>
</gene>
<feature type="transmembrane region" description="Helical" evidence="1">
    <location>
        <begin position="15"/>
        <end position="35"/>
    </location>
</feature>
<comment type="caution">
    <text evidence="2">The sequence shown here is derived from an EMBL/GenBank/DDBJ whole genome shotgun (WGS) entry which is preliminary data.</text>
</comment>
<dbReference type="InParanoid" id="A0A146G9A1"/>
<keyword evidence="3" id="KW-1185">Reference proteome</keyword>
<sequence length="123" mass="13314">MADPRTVKPKIPARVVITAVAIGLAVFLFVVVAVMQSGRGLAQARMAGKIIKKEFNPAPEEQIVLGRDGKVNARHKEGDFILTVEVPQKDGTVKIFNVFLDKARYDAVNVGDTYDVGPALVPE</sequence>
<dbReference type="RefSeq" id="WP_075079184.1">
    <property type="nucleotide sequence ID" value="NZ_BDCO01000002.1"/>
</dbReference>
<evidence type="ECO:0000256" key="1">
    <source>
        <dbReference type="SAM" id="Phobius"/>
    </source>
</evidence>
<accession>A0A146G9A1</accession>